<accession>A0ACB7GLK2</accession>
<evidence type="ECO:0000313" key="1">
    <source>
        <dbReference type="EMBL" id="KAG8640604.1"/>
    </source>
</evidence>
<proteinExistence type="predicted"/>
<protein>
    <submittedName>
        <fullName evidence="1">Uncharacterized protein</fullName>
    </submittedName>
</protein>
<reference evidence="2" key="1">
    <citation type="journal article" date="2016" name="Nat. Biotechnol.">
        <title>Sequencing wild and cultivated cassava and related species reveals extensive interspecific hybridization and genetic diversity.</title>
        <authorList>
            <person name="Bredeson J.V."/>
            <person name="Lyons J.B."/>
            <person name="Prochnik S.E."/>
            <person name="Wu G.A."/>
            <person name="Ha C.M."/>
            <person name="Edsinger-Gonzales E."/>
            <person name="Grimwood J."/>
            <person name="Schmutz J."/>
            <person name="Rabbi I.Y."/>
            <person name="Egesi C."/>
            <person name="Nauluvula P."/>
            <person name="Lebot V."/>
            <person name="Ndunguru J."/>
            <person name="Mkamilo G."/>
            <person name="Bart R.S."/>
            <person name="Setter T.L."/>
            <person name="Gleadow R.M."/>
            <person name="Kulakow P."/>
            <person name="Ferguson M.E."/>
            <person name="Rounsley S."/>
            <person name="Rokhsar D.S."/>
        </authorList>
    </citation>
    <scope>NUCLEOTIDE SEQUENCE [LARGE SCALE GENOMIC DNA]</scope>
    <source>
        <strain evidence="2">cv. AM560-2</strain>
    </source>
</reference>
<organism evidence="1 2">
    <name type="scientific">Manihot esculenta</name>
    <name type="common">Cassava</name>
    <name type="synonym">Jatropha manihot</name>
    <dbReference type="NCBI Taxonomy" id="3983"/>
    <lineage>
        <taxon>Eukaryota</taxon>
        <taxon>Viridiplantae</taxon>
        <taxon>Streptophyta</taxon>
        <taxon>Embryophyta</taxon>
        <taxon>Tracheophyta</taxon>
        <taxon>Spermatophyta</taxon>
        <taxon>Magnoliopsida</taxon>
        <taxon>eudicotyledons</taxon>
        <taxon>Gunneridae</taxon>
        <taxon>Pentapetalae</taxon>
        <taxon>rosids</taxon>
        <taxon>fabids</taxon>
        <taxon>Malpighiales</taxon>
        <taxon>Euphorbiaceae</taxon>
        <taxon>Crotonoideae</taxon>
        <taxon>Manihoteae</taxon>
        <taxon>Manihot</taxon>
    </lineage>
</organism>
<gene>
    <name evidence="1" type="ORF">MANES_13G069350v8</name>
</gene>
<sequence length="748" mass="83827">MANTVSPPPPYERIPCNNHIFRVLDIAVLFLLTSLLVYRLLTLKDHGFAWLLALLCESWFTFVWLLTVNLKWNPLVHKTYPERLPQREEELVPAVDMFVTTADPVLEPPIITMNTVLSLLAVDYPAHKLACYVSDDGCSPLTFYSLVETSKFAKLWVPFCNKYNVQVRAPFMYFSSDESMLLSDKSPEFHPEFQAMKDEYEGLSRKIQEAAKKGIPSCDLISDLDVFSNIERRNHPTIIKIIWENKECDSHGMPHLIYVSREKRLKHPHHYKAGAMNILTRVSGLMTNAPFMLNVDCDMFANNPKIVGHAMCLLLGSRKEVEAGFVQSPQIFYDGLKDDPFGNQLVVMQKYMGRGFDGIQGPLYGGTGCFHRRKVIYGLCPDELAGQAKTLTSVTANLGDKEMLKIFGNSTEFIKSAAQALQGNTNAPKTISNLVAAAYQVAGCGYEYGTSWGTEVGWQYGSTTEDVLTGLTIHSRGWKSVYCNPEPPPFLGCAPSAGLATLTQQKRWATGLLEILISRKSPIVATFTAKLQFRQCLAYVMILVWALRSIPELCYVLLPAFCIITNSNFLPKVDEPATYGYVGVFLIYNIYTILEYLETGLSLRAWWNRQRMSIITSTSAWLFATLSVILKILGISETVFEITQKDESSSIDDSDAGRFTFDGSPIFVPGTTIVLLQILALVMALLSAGDRHCESRFGEVLCSFLVVMYFWPFLKGLFGRGKYGIPLSTICKSAVLSFSFVELCKRAY</sequence>
<evidence type="ECO:0000313" key="2">
    <source>
        <dbReference type="Proteomes" id="UP000091857"/>
    </source>
</evidence>
<comment type="caution">
    <text evidence="1">The sequence shown here is derived from an EMBL/GenBank/DDBJ whole genome shotgun (WGS) entry which is preliminary data.</text>
</comment>
<name>A0ACB7GLK2_MANES</name>
<dbReference type="EMBL" id="CM004399">
    <property type="protein sequence ID" value="KAG8640604.1"/>
    <property type="molecule type" value="Genomic_DNA"/>
</dbReference>
<keyword evidence="2" id="KW-1185">Reference proteome</keyword>
<dbReference type="Proteomes" id="UP000091857">
    <property type="component" value="Chromosome 13"/>
</dbReference>